<evidence type="ECO:0000313" key="3">
    <source>
        <dbReference type="Proteomes" id="UP000663981"/>
    </source>
</evidence>
<keyword evidence="3" id="KW-1185">Reference proteome</keyword>
<dbReference type="InterPro" id="IPR032710">
    <property type="entry name" value="NTF2-like_dom_sf"/>
</dbReference>
<protein>
    <submittedName>
        <fullName evidence="2">Nuclear transport factor 2 family protein</fullName>
    </submittedName>
</protein>
<dbReference type="InterPro" id="IPR027843">
    <property type="entry name" value="DUF4440"/>
</dbReference>
<feature type="domain" description="DUF4440" evidence="1">
    <location>
        <begin position="8"/>
        <end position="84"/>
    </location>
</feature>
<dbReference type="Gene3D" id="3.10.450.50">
    <property type="match status" value="1"/>
</dbReference>
<dbReference type="SUPFAM" id="SSF54427">
    <property type="entry name" value="NTF2-like"/>
    <property type="match status" value="1"/>
</dbReference>
<reference evidence="2 3" key="1">
    <citation type="submission" date="2021-03" db="EMBL/GenBank/DDBJ databases">
        <title>Whole genome sequence of Metabacillus bambusae BG109.</title>
        <authorList>
            <person name="Jeong J.W."/>
        </authorList>
    </citation>
    <scope>NUCLEOTIDE SEQUENCE [LARGE SCALE GENOMIC DNA]</scope>
    <source>
        <strain evidence="2 3">BG109</strain>
    </source>
</reference>
<sequence length="84" mass="9554">MYVDTVFQLINDDLTFVNYFGQILTKETDIEALRSGLLNFTDIKCLDQRVLSLESCAVTITRAMLKGTVGGEPIEDEMCYTHVW</sequence>
<dbReference type="EMBL" id="JAGDEL010000020">
    <property type="protein sequence ID" value="MBO1514178.1"/>
    <property type="molecule type" value="Genomic_DNA"/>
</dbReference>
<evidence type="ECO:0000313" key="2">
    <source>
        <dbReference type="EMBL" id="MBO1514178.1"/>
    </source>
</evidence>
<organism evidence="2 3">
    <name type="scientific">Metabacillus bambusae</name>
    <dbReference type="NCBI Taxonomy" id="2795218"/>
    <lineage>
        <taxon>Bacteria</taxon>
        <taxon>Bacillati</taxon>
        <taxon>Bacillota</taxon>
        <taxon>Bacilli</taxon>
        <taxon>Bacillales</taxon>
        <taxon>Bacillaceae</taxon>
        <taxon>Metabacillus</taxon>
    </lineage>
</organism>
<name>A0ABS3N8D9_9BACI</name>
<comment type="caution">
    <text evidence="2">The sequence shown here is derived from an EMBL/GenBank/DDBJ whole genome shotgun (WGS) entry which is preliminary data.</text>
</comment>
<evidence type="ECO:0000259" key="1">
    <source>
        <dbReference type="Pfam" id="PF14534"/>
    </source>
</evidence>
<accession>A0ABS3N8D9</accession>
<dbReference type="Pfam" id="PF14534">
    <property type="entry name" value="DUF4440"/>
    <property type="match status" value="1"/>
</dbReference>
<dbReference type="Proteomes" id="UP000663981">
    <property type="component" value="Unassembled WGS sequence"/>
</dbReference>
<gene>
    <name evidence="2" type="ORF">I7822_21370</name>
</gene>
<proteinExistence type="predicted"/>